<sequence>MAHNFGIVTNRQIKSLTCIAVVMAAGLGVLTPSAAAAGRRVLPGDSIQEAVNFARPGDIITVMPGTYYENVLITKRVTLRGYGARTVIKPPVTATTPVAPGTPVTPVTPVAPGTPVAPPEPGASGAPVPSGAAKAPVAPGSAANGRALTCSQADTGICVMGTAEQPVVGVDIRSLTVSGFKRNGIWASHTDRLSVQRVIAEKNGTWGIAQERSTRGLFRDNTARDNAESGLFIANTVDREGGATDTLGAVVRRNTLTGNRIGVTVRRVRNLSVYGNTVTGNCGGVFVVGDEGEPGAGDMTIRNNRIHENNKFCKGNSRLPDIQGVGIVLTGAEETVVRSNSIRGNVGASPLSGGILLFKSFVGATNTDNVIRDNDVRDNRPADLANQGTGSGNQFLNNRCESSVPAGMC</sequence>
<feature type="compositionally biased region" description="Low complexity" evidence="2">
    <location>
        <begin position="122"/>
        <end position="143"/>
    </location>
</feature>
<dbReference type="PANTHER" id="PTHR22990">
    <property type="entry name" value="F-BOX ONLY PROTEIN"/>
    <property type="match status" value="1"/>
</dbReference>
<dbReference type="InterPro" id="IPR012334">
    <property type="entry name" value="Pectin_lyas_fold"/>
</dbReference>
<keyword evidence="3" id="KW-0732">Signal</keyword>
<feature type="region of interest" description="Disordered" evidence="2">
    <location>
        <begin position="112"/>
        <end position="144"/>
    </location>
</feature>
<protein>
    <recommendedName>
        <fullName evidence="4">Right handed beta helix domain-containing protein</fullName>
    </recommendedName>
</protein>
<evidence type="ECO:0000259" key="4">
    <source>
        <dbReference type="Pfam" id="PF13229"/>
    </source>
</evidence>
<dbReference type="InterPro" id="IPR051550">
    <property type="entry name" value="SCF-Subunits/Alg-Epimerases"/>
</dbReference>
<reference evidence="6" key="1">
    <citation type="submission" date="2015-07" db="EMBL/GenBank/DDBJ databases">
        <authorList>
            <consortium name="Consortium for Microbial Forensics and Genomics (microFORGE)"/>
            <person name="Knight B.M."/>
            <person name="Roberts D.P."/>
            <person name="Lin D."/>
            <person name="Hari K."/>
            <person name="Fletcher J."/>
            <person name="Melcher U."/>
            <person name="Blagden T."/>
            <person name="Winegar R.A."/>
        </authorList>
    </citation>
    <scope>NUCLEOTIDE SEQUENCE [LARGE SCALE GENOMIC DNA]</scope>
    <source>
        <strain evidence="6">NRRL B-1447</strain>
    </source>
</reference>
<evidence type="ECO:0000256" key="3">
    <source>
        <dbReference type="SAM" id="SignalP"/>
    </source>
</evidence>
<dbReference type="SMART" id="SM00710">
    <property type="entry name" value="PbH1"/>
    <property type="match status" value="7"/>
</dbReference>
<dbReference type="Pfam" id="PF13229">
    <property type="entry name" value="Beta_helix"/>
    <property type="match status" value="1"/>
</dbReference>
<gene>
    <name evidence="5" type="ORF">ADK75_12675</name>
</gene>
<feature type="signal peptide" evidence="3">
    <location>
        <begin position="1"/>
        <end position="36"/>
    </location>
</feature>
<evidence type="ECO:0000256" key="2">
    <source>
        <dbReference type="SAM" id="MobiDB-lite"/>
    </source>
</evidence>
<dbReference type="Proteomes" id="UP000037084">
    <property type="component" value="Unassembled WGS sequence"/>
</dbReference>
<dbReference type="PATRIC" id="fig|1961.12.peg.2928"/>
<name>A0A0L8MXI8_STRVG</name>
<dbReference type="InterPro" id="IPR039448">
    <property type="entry name" value="Beta_helix"/>
</dbReference>
<dbReference type="Gene3D" id="2.160.20.10">
    <property type="entry name" value="Single-stranded right-handed beta-helix, Pectin lyase-like"/>
    <property type="match status" value="1"/>
</dbReference>
<feature type="chain" id="PRO_5038597498" description="Right handed beta helix domain-containing protein" evidence="3">
    <location>
        <begin position="37"/>
        <end position="409"/>
    </location>
</feature>
<feature type="domain" description="Right handed beta helix" evidence="4">
    <location>
        <begin position="250"/>
        <end position="404"/>
    </location>
</feature>
<dbReference type="InterPro" id="IPR006626">
    <property type="entry name" value="PbH1"/>
</dbReference>
<keyword evidence="1" id="KW-0677">Repeat</keyword>
<organism evidence="5 6">
    <name type="scientific">Streptomyces virginiae</name>
    <name type="common">Streptomyces cinnamonensis</name>
    <dbReference type="NCBI Taxonomy" id="1961"/>
    <lineage>
        <taxon>Bacteria</taxon>
        <taxon>Bacillati</taxon>
        <taxon>Actinomycetota</taxon>
        <taxon>Actinomycetes</taxon>
        <taxon>Kitasatosporales</taxon>
        <taxon>Streptomycetaceae</taxon>
        <taxon>Streptomyces</taxon>
    </lineage>
</organism>
<dbReference type="AlphaFoldDB" id="A0A0L8MXI8"/>
<accession>A0A0L8MXI8</accession>
<dbReference type="InterPro" id="IPR011050">
    <property type="entry name" value="Pectin_lyase_fold/virulence"/>
</dbReference>
<proteinExistence type="predicted"/>
<dbReference type="SUPFAM" id="SSF51126">
    <property type="entry name" value="Pectin lyase-like"/>
    <property type="match status" value="1"/>
</dbReference>
<dbReference type="EMBL" id="LGUV01000121">
    <property type="protein sequence ID" value="KOG55073.1"/>
    <property type="molecule type" value="Genomic_DNA"/>
</dbReference>
<evidence type="ECO:0000313" key="5">
    <source>
        <dbReference type="EMBL" id="KOG55073.1"/>
    </source>
</evidence>
<evidence type="ECO:0000313" key="6">
    <source>
        <dbReference type="Proteomes" id="UP000037084"/>
    </source>
</evidence>
<dbReference type="PANTHER" id="PTHR22990:SF15">
    <property type="entry name" value="F-BOX ONLY PROTEIN 10"/>
    <property type="match status" value="1"/>
</dbReference>
<comment type="caution">
    <text evidence="5">The sequence shown here is derived from an EMBL/GenBank/DDBJ whole genome shotgun (WGS) entry which is preliminary data.</text>
</comment>
<evidence type="ECO:0000256" key="1">
    <source>
        <dbReference type="ARBA" id="ARBA00022737"/>
    </source>
</evidence>